<dbReference type="GO" id="GO:0016020">
    <property type="term" value="C:membrane"/>
    <property type="evidence" value="ECO:0007669"/>
    <property type="project" value="UniProtKB-SubCell"/>
</dbReference>
<feature type="transmembrane region" description="Helical" evidence="7">
    <location>
        <begin position="101"/>
        <end position="120"/>
    </location>
</feature>
<keyword evidence="10" id="KW-1185">Reference proteome</keyword>
<feature type="transmembrane region" description="Helical" evidence="7">
    <location>
        <begin position="381"/>
        <end position="400"/>
    </location>
</feature>
<comment type="subcellular location">
    <subcellularLocation>
        <location evidence="1">Membrane</location>
        <topology evidence="1">Multi-pass membrane protein</topology>
    </subcellularLocation>
</comment>
<dbReference type="SUPFAM" id="SSF103473">
    <property type="entry name" value="MFS general substrate transporter"/>
    <property type="match status" value="1"/>
</dbReference>
<reference evidence="9 10" key="1">
    <citation type="journal article" date="2016" name="Mol. Biol. Evol.">
        <title>Comparative Genomics of Early-Diverging Mushroom-Forming Fungi Provides Insights into the Origins of Lignocellulose Decay Capabilities.</title>
        <authorList>
            <person name="Nagy L.G."/>
            <person name="Riley R."/>
            <person name="Tritt A."/>
            <person name="Adam C."/>
            <person name="Daum C."/>
            <person name="Floudas D."/>
            <person name="Sun H."/>
            <person name="Yadav J.S."/>
            <person name="Pangilinan J."/>
            <person name="Larsson K.H."/>
            <person name="Matsuura K."/>
            <person name="Barry K."/>
            <person name="Labutti K."/>
            <person name="Kuo R."/>
            <person name="Ohm R.A."/>
            <person name="Bhattacharya S.S."/>
            <person name="Shirouzu T."/>
            <person name="Yoshinaga Y."/>
            <person name="Martin F.M."/>
            <person name="Grigoriev I.V."/>
            <person name="Hibbett D.S."/>
        </authorList>
    </citation>
    <scope>NUCLEOTIDE SEQUENCE [LARGE SCALE GENOMIC DNA]</scope>
    <source>
        <strain evidence="9 10">CBS 109695</strain>
    </source>
</reference>
<sequence length="484" mass="53552">MPEGNILGLMNSAQNIGGLAALPLSPFISDRFGRRKTILTGSCFLLCGVVLQGLALSVDMFIGSRVIIGFGVTLLTNAAPLLIAELAYPTQRGKITSMYNTLWYSGSIISAWACYAAFNWGGATQWTWRGPTLLQAIGPILQICLIWFIPESPRFLASRGLESEASKVLARYHSNSGSEQDSIVLFEMAQIRHALKLEKETSKGNFWQLWTTRGNLKRLRIICAVALFSQLSGNGLVSYYISLVLDGVGIESINTKTAINGGLQVWNLAFAMTGALLVDKVGRRPLFLISTIGMLATFSMWTLTTALFSARNNDAAAKATVPIMFIYFAFYDICYTPLLISYTLEILPYGIRAKGFAIMFALVFDQFVNPVVLDMIGWKYYLAYCVWLIAEVAFVFKYIVETKGRTLEETAALFDGEKPQLDLARVTSEATVISITPPVTAYPLTERSKTADPSTEDRLRDVSLQKLNFDHCDSLRRQSQESSV</sequence>
<dbReference type="InterPro" id="IPR050360">
    <property type="entry name" value="MFS_Sugar_Transporters"/>
</dbReference>
<evidence type="ECO:0000256" key="3">
    <source>
        <dbReference type="ARBA" id="ARBA00022448"/>
    </source>
</evidence>
<evidence type="ECO:0000313" key="9">
    <source>
        <dbReference type="EMBL" id="KZP23824.1"/>
    </source>
</evidence>
<evidence type="ECO:0000256" key="4">
    <source>
        <dbReference type="ARBA" id="ARBA00022692"/>
    </source>
</evidence>
<comment type="similarity">
    <text evidence="2">Belongs to the major facilitator superfamily. Sugar transporter (TC 2.A.1.1) family.</text>
</comment>
<keyword evidence="4 7" id="KW-0812">Transmembrane</keyword>
<organism evidence="9 10">
    <name type="scientific">Athelia psychrophila</name>
    <dbReference type="NCBI Taxonomy" id="1759441"/>
    <lineage>
        <taxon>Eukaryota</taxon>
        <taxon>Fungi</taxon>
        <taxon>Dikarya</taxon>
        <taxon>Basidiomycota</taxon>
        <taxon>Agaricomycotina</taxon>
        <taxon>Agaricomycetes</taxon>
        <taxon>Agaricomycetidae</taxon>
        <taxon>Atheliales</taxon>
        <taxon>Atheliaceae</taxon>
        <taxon>Athelia</taxon>
    </lineage>
</organism>
<dbReference type="PANTHER" id="PTHR48022">
    <property type="entry name" value="PLASTIDIC GLUCOSE TRANSPORTER 4"/>
    <property type="match status" value="1"/>
</dbReference>
<dbReference type="InterPro" id="IPR020846">
    <property type="entry name" value="MFS_dom"/>
</dbReference>
<dbReference type="InterPro" id="IPR005828">
    <property type="entry name" value="MFS_sugar_transport-like"/>
</dbReference>
<evidence type="ECO:0000259" key="8">
    <source>
        <dbReference type="PROSITE" id="PS50850"/>
    </source>
</evidence>
<dbReference type="Gene3D" id="1.20.1250.20">
    <property type="entry name" value="MFS general substrate transporter like domains"/>
    <property type="match status" value="1"/>
</dbReference>
<dbReference type="Pfam" id="PF00083">
    <property type="entry name" value="Sugar_tr"/>
    <property type="match status" value="1"/>
</dbReference>
<dbReference type="PROSITE" id="PS00216">
    <property type="entry name" value="SUGAR_TRANSPORT_1"/>
    <property type="match status" value="1"/>
</dbReference>
<evidence type="ECO:0000313" key="10">
    <source>
        <dbReference type="Proteomes" id="UP000076532"/>
    </source>
</evidence>
<evidence type="ECO:0000256" key="5">
    <source>
        <dbReference type="ARBA" id="ARBA00022989"/>
    </source>
</evidence>
<feature type="domain" description="Major facilitator superfamily (MFS) profile" evidence="8">
    <location>
        <begin position="1"/>
        <end position="403"/>
    </location>
</feature>
<dbReference type="EMBL" id="KV417530">
    <property type="protein sequence ID" value="KZP23824.1"/>
    <property type="molecule type" value="Genomic_DNA"/>
</dbReference>
<feature type="transmembrane region" description="Helical" evidence="7">
    <location>
        <begin position="356"/>
        <end position="375"/>
    </location>
</feature>
<name>A0A166MBF8_9AGAM</name>
<feature type="transmembrane region" description="Helical" evidence="7">
    <location>
        <begin position="285"/>
        <end position="303"/>
    </location>
</feature>
<feature type="transmembrane region" description="Helical" evidence="7">
    <location>
        <begin position="37"/>
        <end position="55"/>
    </location>
</feature>
<keyword evidence="6 7" id="KW-0472">Membrane</keyword>
<dbReference type="OrthoDB" id="6133115at2759"/>
<feature type="transmembrane region" description="Helical" evidence="7">
    <location>
        <begin position="323"/>
        <end position="344"/>
    </location>
</feature>
<dbReference type="InterPro" id="IPR005829">
    <property type="entry name" value="Sugar_transporter_CS"/>
</dbReference>
<evidence type="ECO:0000256" key="2">
    <source>
        <dbReference type="ARBA" id="ARBA00010992"/>
    </source>
</evidence>
<feature type="transmembrane region" description="Helical" evidence="7">
    <location>
        <begin position="261"/>
        <end position="278"/>
    </location>
</feature>
<dbReference type="AlphaFoldDB" id="A0A166MBF8"/>
<proteinExistence type="inferred from homology"/>
<dbReference type="STRING" id="436010.A0A166MBF8"/>
<evidence type="ECO:0000256" key="7">
    <source>
        <dbReference type="SAM" id="Phobius"/>
    </source>
</evidence>
<evidence type="ECO:0000256" key="6">
    <source>
        <dbReference type="ARBA" id="ARBA00023136"/>
    </source>
</evidence>
<gene>
    <name evidence="9" type="ORF">FIBSPDRAFT_1042668</name>
</gene>
<dbReference type="FunFam" id="1.20.1250.20:FF:000134">
    <property type="entry name" value="MFS sugar transporter protein"/>
    <property type="match status" value="1"/>
</dbReference>
<feature type="transmembrane region" description="Helical" evidence="7">
    <location>
        <begin position="221"/>
        <end position="241"/>
    </location>
</feature>
<keyword evidence="3" id="KW-0813">Transport</keyword>
<dbReference type="GO" id="GO:0005351">
    <property type="term" value="F:carbohydrate:proton symporter activity"/>
    <property type="evidence" value="ECO:0007669"/>
    <property type="project" value="TreeGrafter"/>
</dbReference>
<feature type="transmembrane region" description="Helical" evidence="7">
    <location>
        <begin position="132"/>
        <end position="149"/>
    </location>
</feature>
<dbReference type="Proteomes" id="UP000076532">
    <property type="component" value="Unassembled WGS sequence"/>
</dbReference>
<dbReference type="InterPro" id="IPR036259">
    <property type="entry name" value="MFS_trans_sf"/>
</dbReference>
<protein>
    <submittedName>
        <fullName evidence="9">General substrate transporter</fullName>
    </submittedName>
</protein>
<evidence type="ECO:0000256" key="1">
    <source>
        <dbReference type="ARBA" id="ARBA00004141"/>
    </source>
</evidence>
<dbReference type="PANTHER" id="PTHR48022:SF64">
    <property type="entry name" value="MAJOR FACILITATOR SUPERFAMILY (MFS) PROFILE DOMAIN-CONTAINING PROTEIN"/>
    <property type="match status" value="1"/>
</dbReference>
<dbReference type="PROSITE" id="PS50850">
    <property type="entry name" value="MFS"/>
    <property type="match status" value="1"/>
</dbReference>
<accession>A0A166MBF8</accession>
<feature type="transmembrane region" description="Helical" evidence="7">
    <location>
        <begin position="67"/>
        <end position="89"/>
    </location>
</feature>
<keyword evidence="5 7" id="KW-1133">Transmembrane helix</keyword>